<keyword evidence="1" id="KW-0472">Membrane</keyword>
<accession>A0A939ED44</accession>
<sequence>MELRRIALFVAAYFVITMAWAYPWHMMFFHDRYVEWGAFQRTEPVMSLGIAAILIQGSVIGYLYPFYDKGEGNPVLQGVKFNLIVGLMTYTAMGFATAAKFDIDPILPFLAYHTVFQVIQFTLTGTALGLIFRNRPATEGVRHA</sequence>
<name>A0A939ED44_9HYPH</name>
<protein>
    <recommendedName>
        <fullName evidence="4">DUF1761 domain-containing protein</fullName>
    </recommendedName>
</protein>
<evidence type="ECO:0000256" key="1">
    <source>
        <dbReference type="SAM" id="Phobius"/>
    </source>
</evidence>
<dbReference type="AlphaFoldDB" id="A0A939ED44"/>
<evidence type="ECO:0000313" key="2">
    <source>
        <dbReference type="EMBL" id="MBN9671101.1"/>
    </source>
</evidence>
<feature type="transmembrane region" description="Helical" evidence="1">
    <location>
        <begin position="110"/>
        <end position="132"/>
    </location>
</feature>
<dbReference type="Proteomes" id="UP000664096">
    <property type="component" value="Unassembled WGS sequence"/>
</dbReference>
<feature type="transmembrane region" description="Helical" evidence="1">
    <location>
        <begin position="79"/>
        <end position="98"/>
    </location>
</feature>
<keyword evidence="1" id="KW-1133">Transmembrane helix</keyword>
<reference evidence="2" key="1">
    <citation type="submission" date="2020-12" db="EMBL/GenBank/DDBJ databases">
        <title>Oil enriched cultivation method for isolating marine PHA-producing bacteria.</title>
        <authorList>
            <person name="Zheng W."/>
            <person name="Yu S."/>
            <person name="Huang Y."/>
        </authorList>
    </citation>
    <scope>NUCLEOTIDE SEQUENCE</scope>
    <source>
        <strain evidence="2">SY-2-12</strain>
    </source>
</reference>
<keyword evidence="1" id="KW-0812">Transmembrane</keyword>
<organism evidence="2 3">
    <name type="scientific">Roseibium aggregatum</name>
    <dbReference type="NCBI Taxonomy" id="187304"/>
    <lineage>
        <taxon>Bacteria</taxon>
        <taxon>Pseudomonadati</taxon>
        <taxon>Pseudomonadota</taxon>
        <taxon>Alphaproteobacteria</taxon>
        <taxon>Hyphomicrobiales</taxon>
        <taxon>Stappiaceae</taxon>
        <taxon>Roseibium</taxon>
    </lineage>
</organism>
<evidence type="ECO:0008006" key="4">
    <source>
        <dbReference type="Google" id="ProtNLM"/>
    </source>
</evidence>
<proteinExistence type="predicted"/>
<dbReference type="EMBL" id="JAEKJZ010000002">
    <property type="protein sequence ID" value="MBN9671101.1"/>
    <property type="molecule type" value="Genomic_DNA"/>
</dbReference>
<evidence type="ECO:0000313" key="3">
    <source>
        <dbReference type="Proteomes" id="UP000664096"/>
    </source>
</evidence>
<gene>
    <name evidence="2" type="ORF">JF539_12215</name>
</gene>
<feature type="transmembrane region" description="Helical" evidence="1">
    <location>
        <begin position="45"/>
        <end position="67"/>
    </location>
</feature>
<comment type="caution">
    <text evidence="2">The sequence shown here is derived from an EMBL/GenBank/DDBJ whole genome shotgun (WGS) entry which is preliminary data.</text>
</comment>
<dbReference type="RefSeq" id="WP_207140959.1">
    <property type="nucleotide sequence ID" value="NZ_JAEKJZ010000002.1"/>
</dbReference>